<protein>
    <submittedName>
        <fullName evidence="1">Uncharacterized protein</fullName>
    </submittedName>
</protein>
<gene>
    <name evidence="1" type="ORF">IEQ34_018887</name>
</gene>
<dbReference type="AlphaFoldDB" id="A0AAV7G764"/>
<comment type="caution">
    <text evidence="1">The sequence shown here is derived from an EMBL/GenBank/DDBJ whole genome shotgun (WGS) entry which is preliminary data.</text>
</comment>
<organism evidence="1 2">
    <name type="scientific">Dendrobium chrysotoxum</name>
    <name type="common">Orchid</name>
    <dbReference type="NCBI Taxonomy" id="161865"/>
    <lineage>
        <taxon>Eukaryota</taxon>
        <taxon>Viridiplantae</taxon>
        <taxon>Streptophyta</taxon>
        <taxon>Embryophyta</taxon>
        <taxon>Tracheophyta</taxon>
        <taxon>Spermatophyta</taxon>
        <taxon>Magnoliopsida</taxon>
        <taxon>Liliopsida</taxon>
        <taxon>Asparagales</taxon>
        <taxon>Orchidaceae</taxon>
        <taxon>Epidendroideae</taxon>
        <taxon>Malaxideae</taxon>
        <taxon>Dendrobiinae</taxon>
        <taxon>Dendrobium</taxon>
    </lineage>
</organism>
<proteinExistence type="predicted"/>
<dbReference type="EMBL" id="JAGFBR010000017">
    <property type="protein sequence ID" value="KAH0451588.1"/>
    <property type="molecule type" value="Genomic_DNA"/>
</dbReference>
<reference evidence="1 2" key="1">
    <citation type="journal article" date="2021" name="Hortic Res">
        <title>Chromosome-scale assembly of the Dendrobium chrysotoxum genome enhances the understanding of orchid evolution.</title>
        <authorList>
            <person name="Zhang Y."/>
            <person name="Zhang G.Q."/>
            <person name="Zhang D."/>
            <person name="Liu X.D."/>
            <person name="Xu X.Y."/>
            <person name="Sun W.H."/>
            <person name="Yu X."/>
            <person name="Zhu X."/>
            <person name="Wang Z.W."/>
            <person name="Zhao X."/>
            <person name="Zhong W.Y."/>
            <person name="Chen H."/>
            <person name="Yin W.L."/>
            <person name="Huang T."/>
            <person name="Niu S.C."/>
            <person name="Liu Z.J."/>
        </authorList>
    </citation>
    <scope>NUCLEOTIDE SEQUENCE [LARGE SCALE GENOMIC DNA]</scope>
    <source>
        <strain evidence="1">Lindl</strain>
    </source>
</reference>
<keyword evidence="2" id="KW-1185">Reference proteome</keyword>
<evidence type="ECO:0000313" key="1">
    <source>
        <dbReference type="EMBL" id="KAH0451588.1"/>
    </source>
</evidence>
<name>A0AAV7G764_DENCH</name>
<sequence>MCVRSSAGGAGFGRFICACDQEERERDKHSIQSILIRGVGNNDQKVLVQAILRHFHKRIYIPLSDLPLGDILNNSMESDFESLACWTAGLYYSHISTNELAYDFLFMMQCFSQKTPDSMLMPYGPKTQVESVQITMQELAAKGLAAKITIFELLHNICLIK</sequence>
<accession>A0AAV7G764</accession>
<dbReference type="Proteomes" id="UP000775213">
    <property type="component" value="Unassembled WGS sequence"/>
</dbReference>
<evidence type="ECO:0000313" key="2">
    <source>
        <dbReference type="Proteomes" id="UP000775213"/>
    </source>
</evidence>